<gene>
    <name evidence="6" type="ORF">D3Y57_15530</name>
</gene>
<dbReference type="GO" id="GO:0003700">
    <property type="term" value="F:DNA-binding transcription factor activity"/>
    <property type="evidence" value="ECO:0007669"/>
    <property type="project" value="InterPro"/>
</dbReference>
<keyword evidence="2" id="KW-0805">Transcription regulation</keyword>
<dbReference type="AlphaFoldDB" id="A0A494TJA6"/>
<evidence type="ECO:0000313" key="7">
    <source>
        <dbReference type="Proteomes" id="UP000276254"/>
    </source>
</evidence>
<dbReference type="InterPro" id="IPR000847">
    <property type="entry name" value="LysR_HTH_N"/>
</dbReference>
<dbReference type="KEGG" id="spha:D3Y57_15530"/>
<keyword evidence="4" id="KW-0804">Transcription</keyword>
<dbReference type="PANTHER" id="PTHR30537:SF3">
    <property type="entry name" value="TRANSCRIPTIONAL REGULATORY PROTEIN"/>
    <property type="match status" value="1"/>
</dbReference>
<dbReference type="Gene3D" id="3.40.190.290">
    <property type="match status" value="1"/>
</dbReference>
<keyword evidence="7" id="KW-1185">Reference proteome</keyword>
<feature type="domain" description="HTH lysR-type" evidence="5">
    <location>
        <begin position="13"/>
        <end position="70"/>
    </location>
</feature>
<name>A0A494TJA6_SPHPE</name>
<dbReference type="GO" id="GO:0006351">
    <property type="term" value="P:DNA-templated transcription"/>
    <property type="evidence" value="ECO:0007669"/>
    <property type="project" value="TreeGrafter"/>
</dbReference>
<dbReference type="Pfam" id="PF03466">
    <property type="entry name" value="LysR_substrate"/>
    <property type="match status" value="1"/>
</dbReference>
<protein>
    <submittedName>
        <fullName evidence="6">LysR family transcriptional regulator</fullName>
    </submittedName>
</protein>
<evidence type="ECO:0000256" key="4">
    <source>
        <dbReference type="ARBA" id="ARBA00023163"/>
    </source>
</evidence>
<dbReference type="GO" id="GO:0043565">
    <property type="term" value="F:sequence-specific DNA binding"/>
    <property type="evidence" value="ECO:0007669"/>
    <property type="project" value="TreeGrafter"/>
</dbReference>
<dbReference type="Pfam" id="PF00126">
    <property type="entry name" value="HTH_1"/>
    <property type="match status" value="1"/>
</dbReference>
<reference evidence="6 7" key="1">
    <citation type="submission" date="2018-09" db="EMBL/GenBank/DDBJ databases">
        <title>Sphingomonas peninsula sp. nov., isolated from fildes peninsula, Antarctic soil.</title>
        <authorList>
            <person name="Yingchao G."/>
        </authorList>
    </citation>
    <scope>NUCLEOTIDE SEQUENCE [LARGE SCALE GENOMIC DNA]</scope>
    <source>
        <strain evidence="6 7">YZ-8</strain>
    </source>
</reference>
<dbReference type="OrthoDB" id="9798121at2"/>
<dbReference type="PANTHER" id="PTHR30537">
    <property type="entry name" value="HTH-TYPE TRANSCRIPTIONAL REGULATOR"/>
    <property type="match status" value="1"/>
</dbReference>
<comment type="similarity">
    <text evidence="1">Belongs to the LysR transcriptional regulatory family.</text>
</comment>
<dbReference type="PROSITE" id="PS50931">
    <property type="entry name" value="HTH_LYSR"/>
    <property type="match status" value="1"/>
</dbReference>
<organism evidence="6 7">
    <name type="scientific">Sphingomonas paeninsulae</name>
    <dbReference type="NCBI Taxonomy" id="2319844"/>
    <lineage>
        <taxon>Bacteria</taxon>
        <taxon>Pseudomonadati</taxon>
        <taxon>Pseudomonadota</taxon>
        <taxon>Alphaproteobacteria</taxon>
        <taxon>Sphingomonadales</taxon>
        <taxon>Sphingomonadaceae</taxon>
        <taxon>Sphingomonas</taxon>
    </lineage>
</organism>
<evidence type="ECO:0000256" key="3">
    <source>
        <dbReference type="ARBA" id="ARBA00023125"/>
    </source>
</evidence>
<sequence length="300" mass="31945">MHSACAIMHGMTIEWDDVRVFQSAVRAGDYSNAARKLDMDRTTVGRRFARLERATGRSLWEQAATGYQPTEAGRAVIRAATAMEQAMAQLAGDLAEGDAERTIAGPIRVAGTAGIAALLLPAMADFLSRHPAIAIEVVGAREAIAAVQQRHADIGFAIARSKPRDLAGIRLTGFEQCRYVRKGTANNGAGNRAIGWGHAMMLANPQPWARLNALPQDEPGLEVDGIAAMHEAVRAGLGSAWLWRAIGDSDNLLEALPDEAPATTEAALWIIHRSDLEVEPAVAALRDAADGIVGGFIKTT</sequence>
<dbReference type="Proteomes" id="UP000276254">
    <property type="component" value="Chromosome"/>
</dbReference>
<proteinExistence type="inferred from homology"/>
<dbReference type="SUPFAM" id="SSF53850">
    <property type="entry name" value="Periplasmic binding protein-like II"/>
    <property type="match status" value="1"/>
</dbReference>
<dbReference type="Gene3D" id="1.10.10.10">
    <property type="entry name" value="Winged helix-like DNA-binding domain superfamily/Winged helix DNA-binding domain"/>
    <property type="match status" value="1"/>
</dbReference>
<dbReference type="InterPro" id="IPR058163">
    <property type="entry name" value="LysR-type_TF_proteobact-type"/>
</dbReference>
<evidence type="ECO:0000259" key="5">
    <source>
        <dbReference type="PROSITE" id="PS50931"/>
    </source>
</evidence>
<evidence type="ECO:0000256" key="1">
    <source>
        <dbReference type="ARBA" id="ARBA00009437"/>
    </source>
</evidence>
<keyword evidence="3" id="KW-0238">DNA-binding</keyword>
<dbReference type="SUPFAM" id="SSF46785">
    <property type="entry name" value="Winged helix' DNA-binding domain"/>
    <property type="match status" value="1"/>
</dbReference>
<evidence type="ECO:0000256" key="2">
    <source>
        <dbReference type="ARBA" id="ARBA00023015"/>
    </source>
</evidence>
<dbReference type="InterPro" id="IPR005119">
    <property type="entry name" value="LysR_subst-bd"/>
</dbReference>
<dbReference type="CDD" id="cd05466">
    <property type="entry name" value="PBP2_LTTR_substrate"/>
    <property type="match status" value="1"/>
</dbReference>
<dbReference type="EMBL" id="CP032829">
    <property type="protein sequence ID" value="AYJ87093.1"/>
    <property type="molecule type" value="Genomic_DNA"/>
</dbReference>
<evidence type="ECO:0000313" key="6">
    <source>
        <dbReference type="EMBL" id="AYJ87093.1"/>
    </source>
</evidence>
<dbReference type="InterPro" id="IPR036388">
    <property type="entry name" value="WH-like_DNA-bd_sf"/>
</dbReference>
<dbReference type="InterPro" id="IPR036390">
    <property type="entry name" value="WH_DNA-bd_sf"/>
</dbReference>
<accession>A0A494TJA6</accession>